<dbReference type="STRING" id="1265309.K529_000225"/>
<reference evidence="1 2" key="1">
    <citation type="journal article" date="2016" name="ISME J.">
        <title>Global occurrence and heterogeneity of the Roseobacter-clade species Ruegeria mobilis.</title>
        <authorList>
            <person name="Sonnenschein E."/>
            <person name="Gram L."/>
        </authorList>
    </citation>
    <scope>NUCLEOTIDE SEQUENCE [LARGE SCALE GENOMIC DNA]</scope>
    <source>
        <strain evidence="1 2">F1926</strain>
    </source>
</reference>
<organism evidence="1 2">
    <name type="scientific">Tritonibacter mobilis F1926</name>
    <dbReference type="NCBI Taxonomy" id="1265309"/>
    <lineage>
        <taxon>Bacteria</taxon>
        <taxon>Pseudomonadati</taxon>
        <taxon>Pseudomonadota</taxon>
        <taxon>Alphaproteobacteria</taxon>
        <taxon>Rhodobacterales</taxon>
        <taxon>Paracoccaceae</taxon>
        <taxon>Tritonibacter</taxon>
    </lineage>
</organism>
<dbReference type="PANTHER" id="PTHR10443">
    <property type="entry name" value="MICROSOMAL DIPEPTIDASE"/>
    <property type="match status" value="1"/>
</dbReference>
<dbReference type="OrthoDB" id="9804920at2"/>
<dbReference type="Gene3D" id="3.20.20.140">
    <property type="entry name" value="Metal-dependent hydrolases"/>
    <property type="match status" value="1"/>
</dbReference>
<dbReference type="GO" id="GO:0006508">
    <property type="term" value="P:proteolysis"/>
    <property type="evidence" value="ECO:0007669"/>
    <property type="project" value="InterPro"/>
</dbReference>
<dbReference type="AlphaFoldDB" id="A0A1B0ZXX9"/>
<dbReference type="InterPro" id="IPR032466">
    <property type="entry name" value="Metal_Hydrolase"/>
</dbReference>
<evidence type="ECO:0000313" key="2">
    <source>
        <dbReference type="Proteomes" id="UP000013243"/>
    </source>
</evidence>
<dbReference type="Pfam" id="PF01244">
    <property type="entry name" value="Peptidase_M19"/>
    <property type="match status" value="1"/>
</dbReference>
<dbReference type="SUPFAM" id="SSF51556">
    <property type="entry name" value="Metallo-dependent hydrolases"/>
    <property type="match status" value="1"/>
</dbReference>
<name>A0A1B0ZXX9_9RHOB</name>
<sequence>MKTPLIFDGHNDLLLRLHNGDVSLDDAGVLGGGGRQIDVQKAQTGGFAGGFFAIFIPGGDSLSHDDEMMKDSYDLPLPAMVDWQDAIKVALSQASILIELERRGAVRICRSTADIRAAMKEGRMAAILHMEGAEAIDPEFNTLEVLHAAGLRSLGPVWSRPTLFGHGVPFRFPSSGDTGEGLTPDGIRLIKRCNELRVMIDLSHMNEAGFWDVARISDAPLVATHSNAGALTRHSRNLSDRQLHAIRESDGIVGLNFAVAFLREDGRMDENTPISRMLDHLDYLIAEMGEDRVGMGSDFDGATVPAEIGTIAGLPALREAMIQRGYDAALMKKLCHENWLRVLGETWGE</sequence>
<dbReference type="CDD" id="cd01301">
    <property type="entry name" value="rDP_like"/>
    <property type="match status" value="1"/>
</dbReference>
<dbReference type="KEGG" id="rmb:K529_000225"/>
<dbReference type="Proteomes" id="UP000013243">
    <property type="component" value="Chromosome"/>
</dbReference>
<gene>
    <name evidence="1" type="ORF">K529_000225</name>
</gene>
<dbReference type="PANTHER" id="PTHR10443:SF12">
    <property type="entry name" value="DIPEPTIDASE"/>
    <property type="match status" value="1"/>
</dbReference>
<dbReference type="InterPro" id="IPR008257">
    <property type="entry name" value="Pept_M19"/>
</dbReference>
<dbReference type="PROSITE" id="PS51365">
    <property type="entry name" value="RENAL_DIPEPTIDASE_2"/>
    <property type="match status" value="1"/>
</dbReference>
<dbReference type="RefSeq" id="WP_005622895.1">
    <property type="nucleotide sequence ID" value="NZ_CP015230.1"/>
</dbReference>
<protein>
    <submittedName>
        <fullName evidence="1">Peptidase M19</fullName>
    </submittedName>
</protein>
<evidence type="ECO:0000313" key="1">
    <source>
        <dbReference type="EMBL" id="ANP39183.1"/>
    </source>
</evidence>
<dbReference type="GO" id="GO:0070573">
    <property type="term" value="F:metallodipeptidase activity"/>
    <property type="evidence" value="ECO:0007669"/>
    <property type="project" value="InterPro"/>
</dbReference>
<dbReference type="GeneID" id="28248211"/>
<accession>A0A1B0ZXX9</accession>
<dbReference type="EMBL" id="CP015230">
    <property type="protein sequence ID" value="ANP39183.1"/>
    <property type="molecule type" value="Genomic_DNA"/>
</dbReference>
<proteinExistence type="predicted"/>